<keyword evidence="1" id="KW-0175">Coiled coil</keyword>
<feature type="compositionally biased region" description="Polar residues" evidence="2">
    <location>
        <begin position="1"/>
        <end position="13"/>
    </location>
</feature>
<name>A0A9P6D4I7_9AGAR</name>
<dbReference type="Proteomes" id="UP000807469">
    <property type="component" value="Unassembled WGS sequence"/>
</dbReference>
<feature type="region of interest" description="Disordered" evidence="2">
    <location>
        <begin position="38"/>
        <end position="163"/>
    </location>
</feature>
<proteinExistence type="predicted"/>
<sequence>MASTQVETVTASSMDGHEMLTTLDRLSEKQHAIVKDAGNVSGAIDPTSHPNQPVPDVSTSPPHEIGPSHELHALQTNDVTLSTPEQVSVASKEPTTTSPAPDTTDVAPDSSLSTQSLKELLPNTGPTHHDAILPPNTISPPTSVTPTVEKKSQGVGTPASIMPPNHEVQVQYEPKLSSVATDHPPWDWTSELREREVERRSREIDRRERELERRERELERRQREFEYDKARWTVEIRSAPQWHDALESLRERFDATLLAERKKAAEREAALEATLMRKVNDMLEKDRQMYGAMQMSDKEVNEMMESSVGYLLQSDDDIADRVRFQSLLYLSQERLAMEAGLQPASGSGSLSLAWRIALGPSVITENRFNKALELLKDRELDESTKKVMESKAAMEYVVEFTSHLRKEGSEMGDHSFAPGRISREAYLESVERQARQGAVDYDALLLLVDFIAPK</sequence>
<feature type="region of interest" description="Disordered" evidence="2">
    <location>
        <begin position="1"/>
        <end position="24"/>
    </location>
</feature>
<feature type="compositionally biased region" description="Low complexity" evidence="2">
    <location>
        <begin position="134"/>
        <end position="147"/>
    </location>
</feature>
<keyword evidence="4" id="KW-1185">Reference proteome</keyword>
<evidence type="ECO:0000313" key="3">
    <source>
        <dbReference type="EMBL" id="KAF9482678.1"/>
    </source>
</evidence>
<accession>A0A9P6D4I7</accession>
<evidence type="ECO:0000256" key="2">
    <source>
        <dbReference type="SAM" id="MobiDB-lite"/>
    </source>
</evidence>
<dbReference type="OrthoDB" id="3025194at2759"/>
<organism evidence="3 4">
    <name type="scientific">Pholiota conissans</name>
    <dbReference type="NCBI Taxonomy" id="109636"/>
    <lineage>
        <taxon>Eukaryota</taxon>
        <taxon>Fungi</taxon>
        <taxon>Dikarya</taxon>
        <taxon>Basidiomycota</taxon>
        <taxon>Agaricomycotina</taxon>
        <taxon>Agaricomycetes</taxon>
        <taxon>Agaricomycetidae</taxon>
        <taxon>Agaricales</taxon>
        <taxon>Agaricineae</taxon>
        <taxon>Strophariaceae</taxon>
        <taxon>Pholiota</taxon>
    </lineage>
</organism>
<protein>
    <submittedName>
        <fullName evidence="3">Uncharacterized protein</fullName>
    </submittedName>
</protein>
<evidence type="ECO:0000256" key="1">
    <source>
        <dbReference type="SAM" id="Coils"/>
    </source>
</evidence>
<feature type="coiled-coil region" evidence="1">
    <location>
        <begin position="194"/>
        <end position="228"/>
    </location>
</feature>
<feature type="compositionally biased region" description="Polar residues" evidence="2">
    <location>
        <begin position="74"/>
        <end position="89"/>
    </location>
</feature>
<reference evidence="3" key="1">
    <citation type="submission" date="2020-11" db="EMBL/GenBank/DDBJ databases">
        <authorList>
            <consortium name="DOE Joint Genome Institute"/>
            <person name="Ahrendt S."/>
            <person name="Riley R."/>
            <person name="Andreopoulos W."/>
            <person name="Labutti K."/>
            <person name="Pangilinan J."/>
            <person name="Ruiz-Duenas F.J."/>
            <person name="Barrasa J.M."/>
            <person name="Sanchez-Garcia M."/>
            <person name="Camarero S."/>
            <person name="Miyauchi S."/>
            <person name="Serrano A."/>
            <person name="Linde D."/>
            <person name="Babiker R."/>
            <person name="Drula E."/>
            <person name="Ayuso-Fernandez I."/>
            <person name="Pacheco R."/>
            <person name="Padilla G."/>
            <person name="Ferreira P."/>
            <person name="Barriuso J."/>
            <person name="Kellner H."/>
            <person name="Castanera R."/>
            <person name="Alfaro M."/>
            <person name="Ramirez L."/>
            <person name="Pisabarro A.G."/>
            <person name="Kuo A."/>
            <person name="Tritt A."/>
            <person name="Lipzen A."/>
            <person name="He G."/>
            <person name="Yan M."/>
            <person name="Ng V."/>
            <person name="Cullen D."/>
            <person name="Martin F."/>
            <person name="Rosso M.-N."/>
            <person name="Henrissat B."/>
            <person name="Hibbett D."/>
            <person name="Martinez A.T."/>
            <person name="Grigoriev I.V."/>
        </authorList>
    </citation>
    <scope>NUCLEOTIDE SEQUENCE</scope>
    <source>
        <strain evidence="3">CIRM-BRFM 674</strain>
    </source>
</reference>
<gene>
    <name evidence="3" type="ORF">BDN70DRAFT_874668</name>
</gene>
<comment type="caution">
    <text evidence="3">The sequence shown here is derived from an EMBL/GenBank/DDBJ whole genome shotgun (WGS) entry which is preliminary data.</text>
</comment>
<dbReference type="AlphaFoldDB" id="A0A9P6D4I7"/>
<feature type="compositionally biased region" description="Low complexity" evidence="2">
    <location>
        <begin position="94"/>
        <end position="110"/>
    </location>
</feature>
<evidence type="ECO:0000313" key="4">
    <source>
        <dbReference type="Proteomes" id="UP000807469"/>
    </source>
</evidence>
<dbReference type="EMBL" id="MU155162">
    <property type="protein sequence ID" value="KAF9482678.1"/>
    <property type="molecule type" value="Genomic_DNA"/>
</dbReference>